<dbReference type="GO" id="GO:0005524">
    <property type="term" value="F:ATP binding"/>
    <property type="evidence" value="ECO:0007669"/>
    <property type="project" value="InterPro"/>
</dbReference>
<dbReference type="GO" id="GO:0004674">
    <property type="term" value="F:protein serine/threonine kinase activity"/>
    <property type="evidence" value="ECO:0007669"/>
    <property type="project" value="UniProtKB-KW"/>
</dbReference>
<evidence type="ECO:0000259" key="4">
    <source>
        <dbReference type="Pfam" id="PF02816"/>
    </source>
</evidence>
<protein>
    <recommendedName>
        <fullName evidence="4">Alpha-type protein kinase domain-containing protein</fullName>
    </recommendedName>
</protein>
<keyword evidence="2" id="KW-0808">Transferase</keyword>
<accession>A0A5M3MM69</accession>
<dbReference type="EMBL" id="JH711580">
    <property type="protein sequence ID" value="EIW80120.1"/>
    <property type="molecule type" value="Genomic_DNA"/>
</dbReference>
<dbReference type="InterPro" id="IPR004166">
    <property type="entry name" value="a-kinase_dom"/>
</dbReference>
<comment type="caution">
    <text evidence="5">The sequence shown here is derived from an EMBL/GenBank/DDBJ whole genome shotgun (WGS) entry which is preliminary data.</text>
</comment>
<dbReference type="Gene3D" id="3.20.200.10">
    <property type="entry name" value="MHCK/EF2 kinase"/>
    <property type="match status" value="1"/>
</dbReference>
<dbReference type="GeneID" id="19209226"/>
<sequence length="421" mass="46294">MALHHLKPEGLSGTKLVGVCLCLILKSNTAKNPTPKLVTNVKVSILLFMKHTQFEDILEWKEEIHHGGNGPSHDHTLTLSAFATHLVVAYSAAQAGAAATAPHPINPVLSTSSVVPQSVHPFQPPDKLAIENAVAAQRYISKNARAMLQFEATSYDVVPVPSTSFNAVIKNDFPFIPDTRASSTIVLAVIPDRNSMVGFLGAFKTCYPATVRSIIHSAADMLVLELKNAVAKCIYFKEGLGSNRATSGASKQKQYGLADKLHYTAIEANIVYWGNGLINLAYHFIDSHPATKTSPISESLPCLLYLLEERIDHQFIKYINNDSVTPCKGLSKEEEEIANFLCFVQHVQYQTMHRVAFLSDFQGGGNLLTNPQIITRLLTRTFADQSQVGNISKVLARVIYQKQCQHFLFIMSATTFARLMG</sequence>
<organism evidence="5 6">
    <name type="scientific">Coniophora puteana (strain RWD-64-598)</name>
    <name type="common">Brown rot fungus</name>
    <dbReference type="NCBI Taxonomy" id="741705"/>
    <lineage>
        <taxon>Eukaryota</taxon>
        <taxon>Fungi</taxon>
        <taxon>Dikarya</taxon>
        <taxon>Basidiomycota</taxon>
        <taxon>Agaricomycotina</taxon>
        <taxon>Agaricomycetes</taxon>
        <taxon>Agaricomycetidae</taxon>
        <taxon>Boletales</taxon>
        <taxon>Coniophorineae</taxon>
        <taxon>Coniophoraceae</taxon>
        <taxon>Coniophora</taxon>
    </lineage>
</organism>
<feature type="domain" description="Alpha-type protein kinase" evidence="4">
    <location>
        <begin position="295"/>
        <end position="377"/>
    </location>
</feature>
<name>A0A5M3MM69_CONPW</name>
<evidence type="ECO:0000256" key="3">
    <source>
        <dbReference type="ARBA" id="ARBA00022777"/>
    </source>
</evidence>
<keyword evidence="3" id="KW-0418">Kinase</keyword>
<keyword evidence="1" id="KW-0723">Serine/threonine-protein kinase</keyword>
<dbReference type="RefSeq" id="XP_007769857.1">
    <property type="nucleotide sequence ID" value="XM_007771667.1"/>
</dbReference>
<evidence type="ECO:0000256" key="1">
    <source>
        <dbReference type="ARBA" id="ARBA00022527"/>
    </source>
</evidence>
<dbReference type="KEGG" id="cput:CONPUDRAFT_74365"/>
<dbReference type="OrthoDB" id="301415at2759"/>
<proteinExistence type="predicted"/>
<evidence type="ECO:0000313" key="5">
    <source>
        <dbReference type="EMBL" id="EIW80120.1"/>
    </source>
</evidence>
<evidence type="ECO:0000313" key="6">
    <source>
        <dbReference type="Proteomes" id="UP000053558"/>
    </source>
</evidence>
<gene>
    <name evidence="5" type="ORF">CONPUDRAFT_74365</name>
</gene>
<keyword evidence="6" id="KW-1185">Reference proteome</keyword>
<dbReference type="AlphaFoldDB" id="A0A5M3MM69"/>
<dbReference type="Pfam" id="PF02816">
    <property type="entry name" value="Alpha_kinase"/>
    <property type="match status" value="1"/>
</dbReference>
<evidence type="ECO:0000256" key="2">
    <source>
        <dbReference type="ARBA" id="ARBA00022679"/>
    </source>
</evidence>
<dbReference type="SUPFAM" id="SSF56112">
    <property type="entry name" value="Protein kinase-like (PK-like)"/>
    <property type="match status" value="1"/>
</dbReference>
<dbReference type="InterPro" id="IPR011009">
    <property type="entry name" value="Kinase-like_dom_sf"/>
</dbReference>
<dbReference type="OMA" id="VECNCLY"/>
<dbReference type="Proteomes" id="UP000053558">
    <property type="component" value="Unassembled WGS sequence"/>
</dbReference>
<reference evidence="6" key="1">
    <citation type="journal article" date="2012" name="Science">
        <title>The Paleozoic origin of enzymatic lignin decomposition reconstructed from 31 fungal genomes.</title>
        <authorList>
            <person name="Floudas D."/>
            <person name="Binder M."/>
            <person name="Riley R."/>
            <person name="Barry K."/>
            <person name="Blanchette R.A."/>
            <person name="Henrissat B."/>
            <person name="Martinez A.T."/>
            <person name="Otillar R."/>
            <person name="Spatafora J.W."/>
            <person name="Yadav J.S."/>
            <person name="Aerts A."/>
            <person name="Benoit I."/>
            <person name="Boyd A."/>
            <person name="Carlson A."/>
            <person name="Copeland A."/>
            <person name="Coutinho P.M."/>
            <person name="de Vries R.P."/>
            <person name="Ferreira P."/>
            <person name="Findley K."/>
            <person name="Foster B."/>
            <person name="Gaskell J."/>
            <person name="Glotzer D."/>
            <person name="Gorecki P."/>
            <person name="Heitman J."/>
            <person name="Hesse C."/>
            <person name="Hori C."/>
            <person name="Igarashi K."/>
            <person name="Jurgens J.A."/>
            <person name="Kallen N."/>
            <person name="Kersten P."/>
            <person name="Kohler A."/>
            <person name="Kuees U."/>
            <person name="Kumar T.K.A."/>
            <person name="Kuo A."/>
            <person name="LaButti K."/>
            <person name="Larrondo L.F."/>
            <person name="Lindquist E."/>
            <person name="Ling A."/>
            <person name="Lombard V."/>
            <person name="Lucas S."/>
            <person name="Lundell T."/>
            <person name="Martin R."/>
            <person name="McLaughlin D.J."/>
            <person name="Morgenstern I."/>
            <person name="Morin E."/>
            <person name="Murat C."/>
            <person name="Nagy L.G."/>
            <person name="Nolan M."/>
            <person name="Ohm R.A."/>
            <person name="Patyshakuliyeva A."/>
            <person name="Rokas A."/>
            <person name="Ruiz-Duenas F.J."/>
            <person name="Sabat G."/>
            <person name="Salamov A."/>
            <person name="Samejima M."/>
            <person name="Schmutz J."/>
            <person name="Slot J.C."/>
            <person name="St John F."/>
            <person name="Stenlid J."/>
            <person name="Sun H."/>
            <person name="Sun S."/>
            <person name="Syed K."/>
            <person name="Tsang A."/>
            <person name="Wiebenga A."/>
            <person name="Young D."/>
            <person name="Pisabarro A."/>
            <person name="Eastwood D.C."/>
            <person name="Martin F."/>
            <person name="Cullen D."/>
            <person name="Grigoriev I.V."/>
            <person name="Hibbett D.S."/>
        </authorList>
    </citation>
    <scope>NUCLEOTIDE SEQUENCE [LARGE SCALE GENOMIC DNA]</scope>
    <source>
        <strain evidence="6">RWD-64-598 SS2</strain>
    </source>
</reference>